<reference evidence="14 15" key="1">
    <citation type="journal article" date="2023" name="G3 (Bethesda)">
        <title>A chromosome-length genome assembly and annotation of blackberry (Rubus argutus, cv. 'Hillquist').</title>
        <authorList>
            <person name="Bruna T."/>
            <person name="Aryal R."/>
            <person name="Dudchenko O."/>
            <person name="Sargent D.J."/>
            <person name="Mead D."/>
            <person name="Buti M."/>
            <person name="Cavallini A."/>
            <person name="Hytonen T."/>
            <person name="Andres J."/>
            <person name="Pham M."/>
            <person name="Weisz D."/>
            <person name="Mascagni F."/>
            <person name="Usai G."/>
            <person name="Natali L."/>
            <person name="Bassil N."/>
            <person name="Fernandez G.E."/>
            <person name="Lomsadze A."/>
            <person name="Armour M."/>
            <person name="Olukolu B."/>
            <person name="Poorten T."/>
            <person name="Britton C."/>
            <person name="Davik J."/>
            <person name="Ashrafi H."/>
            <person name="Aiden E.L."/>
            <person name="Borodovsky M."/>
            <person name="Worthington M."/>
        </authorList>
    </citation>
    <scope>NUCLEOTIDE SEQUENCE [LARGE SCALE GENOMIC DNA]</scope>
    <source>
        <strain evidence="14">PI 553951</strain>
    </source>
</reference>
<gene>
    <name evidence="14" type="ORF">M0R45_003888</name>
</gene>
<dbReference type="PANTHER" id="PTHR18896">
    <property type="entry name" value="PHOSPHOLIPASE D"/>
    <property type="match status" value="1"/>
</dbReference>
<dbReference type="InterPro" id="IPR035892">
    <property type="entry name" value="C2_domain_sf"/>
</dbReference>
<evidence type="ECO:0000256" key="3">
    <source>
        <dbReference type="ARBA" id="ARBA00010683"/>
    </source>
</evidence>
<keyword evidence="9 11" id="KW-0442">Lipid degradation</keyword>
<comment type="cofactor">
    <cofactor evidence="2 11">
        <name>Ca(2+)</name>
        <dbReference type="ChEBI" id="CHEBI:29108"/>
    </cofactor>
</comment>
<evidence type="ECO:0000313" key="15">
    <source>
        <dbReference type="Proteomes" id="UP001457282"/>
    </source>
</evidence>
<keyword evidence="15" id="KW-1185">Reference proteome</keyword>
<dbReference type="Pfam" id="PF00614">
    <property type="entry name" value="PLDc"/>
    <property type="match status" value="1"/>
</dbReference>
<dbReference type="SMART" id="SM00155">
    <property type="entry name" value="PLDc"/>
    <property type="match status" value="2"/>
</dbReference>
<dbReference type="GO" id="GO:0046470">
    <property type="term" value="P:phosphatidylcholine metabolic process"/>
    <property type="evidence" value="ECO:0007669"/>
    <property type="project" value="InterPro"/>
</dbReference>
<evidence type="ECO:0000256" key="10">
    <source>
        <dbReference type="ARBA" id="ARBA00023098"/>
    </source>
</evidence>
<keyword evidence="7 11" id="KW-0378">Hydrolase</keyword>
<dbReference type="SUPFAM" id="SSF56024">
    <property type="entry name" value="Phospholipase D/nuclease"/>
    <property type="match status" value="2"/>
</dbReference>
<evidence type="ECO:0000256" key="6">
    <source>
        <dbReference type="ARBA" id="ARBA00022737"/>
    </source>
</evidence>
<dbReference type="SMART" id="SM00239">
    <property type="entry name" value="C2"/>
    <property type="match status" value="1"/>
</dbReference>
<evidence type="ECO:0000256" key="1">
    <source>
        <dbReference type="ARBA" id="ARBA00000798"/>
    </source>
</evidence>
<accession>A0AAW1YGA6</accession>
<keyword evidence="10" id="KW-0443">Lipid metabolism</keyword>
<comment type="similarity">
    <text evidence="3 11">Belongs to the phospholipase D family. C2-PLD subfamily.</text>
</comment>
<feature type="domain" description="C2" evidence="12">
    <location>
        <begin position="1"/>
        <end position="154"/>
    </location>
</feature>
<evidence type="ECO:0000256" key="5">
    <source>
        <dbReference type="ARBA" id="ARBA00022723"/>
    </source>
</evidence>
<feature type="domain" description="PLD phosphodiesterase" evidence="13">
    <location>
        <begin position="698"/>
        <end position="725"/>
    </location>
</feature>
<dbReference type="PROSITE" id="PS50035">
    <property type="entry name" value="PLD"/>
    <property type="match status" value="2"/>
</dbReference>
<keyword evidence="5" id="KW-0479">Metal-binding</keyword>
<dbReference type="GO" id="GO:0005509">
    <property type="term" value="F:calcium ion binding"/>
    <property type="evidence" value="ECO:0007669"/>
    <property type="project" value="InterPro"/>
</dbReference>
<comment type="function">
    <text evidence="11">Hydrolyzes glycerol-phospholipids at the terminal phosphodiesteric bond.</text>
</comment>
<evidence type="ECO:0000256" key="8">
    <source>
        <dbReference type="ARBA" id="ARBA00022837"/>
    </source>
</evidence>
<dbReference type="Gene3D" id="3.30.870.10">
    <property type="entry name" value="Endonuclease Chain A"/>
    <property type="match status" value="2"/>
</dbReference>
<protein>
    <recommendedName>
        <fullName evidence="4 11">Phospholipase D</fullName>
        <ecNumber evidence="4 11">3.1.4.4</ecNumber>
    </recommendedName>
</protein>
<dbReference type="CDD" id="cd04015">
    <property type="entry name" value="C2_plant_PLD"/>
    <property type="match status" value="1"/>
</dbReference>
<evidence type="ECO:0000256" key="4">
    <source>
        <dbReference type="ARBA" id="ARBA00012027"/>
    </source>
</evidence>
<dbReference type="GO" id="GO:0009395">
    <property type="term" value="P:phospholipid catabolic process"/>
    <property type="evidence" value="ECO:0007669"/>
    <property type="project" value="TreeGrafter"/>
</dbReference>
<dbReference type="Pfam" id="PF00168">
    <property type="entry name" value="C2"/>
    <property type="match status" value="1"/>
</dbReference>
<dbReference type="Proteomes" id="UP001457282">
    <property type="component" value="Unassembled WGS sequence"/>
</dbReference>
<evidence type="ECO:0000256" key="2">
    <source>
        <dbReference type="ARBA" id="ARBA00001913"/>
    </source>
</evidence>
<dbReference type="GO" id="GO:0004630">
    <property type="term" value="F:phospholipase D activity"/>
    <property type="evidence" value="ECO:0007669"/>
    <property type="project" value="UniProtKB-EC"/>
</dbReference>
<dbReference type="InterPro" id="IPR001736">
    <property type="entry name" value="PLipase_D/transphosphatidylase"/>
</dbReference>
<evidence type="ECO:0000256" key="7">
    <source>
        <dbReference type="ARBA" id="ARBA00022801"/>
    </source>
</evidence>
<dbReference type="InterPro" id="IPR011402">
    <property type="entry name" value="PLipase_D_pln"/>
</dbReference>
<dbReference type="PROSITE" id="PS50004">
    <property type="entry name" value="C2"/>
    <property type="match status" value="1"/>
</dbReference>
<organism evidence="14 15">
    <name type="scientific">Rubus argutus</name>
    <name type="common">Southern blackberry</name>
    <dbReference type="NCBI Taxonomy" id="59490"/>
    <lineage>
        <taxon>Eukaryota</taxon>
        <taxon>Viridiplantae</taxon>
        <taxon>Streptophyta</taxon>
        <taxon>Embryophyta</taxon>
        <taxon>Tracheophyta</taxon>
        <taxon>Spermatophyta</taxon>
        <taxon>Magnoliopsida</taxon>
        <taxon>eudicotyledons</taxon>
        <taxon>Gunneridae</taxon>
        <taxon>Pentapetalae</taxon>
        <taxon>rosids</taxon>
        <taxon>fabids</taxon>
        <taxon>Rosales</taxon>
        <taxon>Rosaceae</taxon>
        <taxon>Rosoideae</taxon>
        <taxon>Rosoideae incertae sedis</taxon>
        <taxon>Rubus</taxon>
    </lineage>
</organism>
<dbReference type="InterPro" id="IPR015679">
    <property type="entry name" value="PLipase_D_fam"/>
</dbReference>
<dbReference type="SUPFAM" id="SSF49562">
    <property type="entry name" value="C2 domain (Calcium/lipid-binding domain, CaLB)"/>
    <property type="match status" value="1"/>
</dbReference>
<dbReference type="PANTHER" id="PTHR18896:SF86">
    <property type="entry name" value="PHOSPHOLIPASE D DELTA"/>
    <property type="match status" value="1"/>
</dbReference>
<keyword evidence="8 11" id="KW-0106">Calcium</keyword>
<dbReference type="GO" id="GO:0005886">
    <property type="term" value="C:plasma membrane"/>
    <property type="evidence" value="ECO:0007669"/>
    <property type="project" value="TreeGrafter"/>
</dbReference>
<evidence type="ECO:0000256" key="9">
    <source>
        <dbReference type="ARBA" id="ARBA00022963"/>
    </source>
</evidence>
<proteinExistence type="inferred from homology"/>
<name>A0AAW1YGA6_RUBAR</name>
<sequence>MAQEKSEQVVYLHGDLDLHVIEARHLPNMHIVSELFRRFFTACGTINLSSRSHSEPAPSDVGAEDRKIRQPRKIFTSDCYVSVVVPQATVAQTRFIKNSQNPKWDEKFVIPLAHPVVDLQFQVKIKDIYGSELIGTAKISAANIASGEVISGWFTIIGPTGKVPKPDCAINVELKFTLVESNPVYKHGIAGDPEHKGVMHTYFPLRKGNSVRLYQDAHLPERLLTPIVLEGGYCNQQDKCWEDLCYAISEAHRLIYIVGWSVFHRVRLVREGPRPLPRGGYLTLGELLKYKSEQGVRVLLLVWDDKTSHDNIGFKTAGMMGTHGEETRKFFKHSSVTCVLAPRHASSKLSFSKQQDVGTLSHHQKCVLVDTQASGNNRKITAFLGGLDLCDGRYDTPEHTLFLDLDTVFKDDFHQPTFPAGTKAPRQPWHDLHCRIDGPAAYDVLVNFEQRWRKATQLRGFGLQKNHDAALIKIDNISGMLTLPTSITKEGASLPKDDPALWVHGESDHEAWHVQIFRSIDSESLKGFPKDVHAAAAQNLLCSKDLVIDKSIQNAYIQAIRSAQHFIYIESQYFLGSSYAWPDYKNVGADNLIPMELALKIASKIRAHERFAVYVVLPMWPEGDPKTSAIQEILYWQSQTMQMMYDVVARELKTLKLKRLHPQDYLNFYCLGNREKLSEEISNNNGAKISDAYKYQRSMIYVHANVMIVDDEYVLMGSANINQRSMAGTKDTEIAMGAYQPHHTWAKKQSHPVGQIYGYRMSLWAEHLCWLHVGLVAPGNLKCVRIVNVLAEENWRRFTSPEFTKRQGHLLKYPVLFLELILRATLPDQLTT</sequence>
<comment type="caution">
    <text evidence="14">The sequence shown here is derived from an EMBL/GenBank/DDBJ whole genome shotgun (WGS) entry which is preliminary data.</text>
</comment>
<dbReference type="Gene3D" id="2.60.40.150">
    <property type="entry name" value="C2 domain"/>
    <property type="match status" value="1"/>
</dbReference>
<evidence type="ECO:0000313" key="14">
    <source>
        <dbReference type="EMBL" id="KAK9948305.1"/>
    </source>
</evidence>
<feature type="domain" description="PLD phosphodiesterase" evidence="13">
    <location>
        <begin position="358"/>
        <end position="393"/>
    </location>
</feature>
<comment type="catalytic activity">
    <reaction evidence="1 11">
        <text>a 1,2-diacyl-sn-glycero-3-phosphocholine + H2O = a 1,2-diacyl-sn-glycero-3-phosphate + choline + H(+)</text>
        <dbReference type="Rhea" id="RHEA:14445"/>
        <dbReference type="ChEBI" id="CHEBI:15354"/>
        <dbReference type="ChEBI" id="CHEBI:15377"/>
        <dbReference type="ChEBI" id="CHEBI:15378"/>
        <dbReference type="ChEBI" id="CHEBI:57643"/>
        <dbReference type="ChEBI" id="CHEBI:58608"/>
        <dbReference type="EC" id="3.1.4.4"/>
    </reaction>
</comment>
<dbReference type="Pfam" id="PF12357">
    <property type="entry name" value="PLD_C"/>
    <property type="match status" value="1"/>
</dbReference>
<evidence type="ECO:0000259" key="12">
    <source>
        <dbReference type="PROSITE" id="PS50004"/>
    </source>
</evidence>
<dbReference type="EMBL" id="JBEDUW010000001">
    <property type="protein sequence ID" value="KAK9948305.1"/>
    <property type="molecule type" value="Genomic_DNA"/>
</dbReference>
<keyword evidence="6" id="KW-0677">Repeat</keyword>
<dbReference type="FunFam" id="3.30.870.10:FF:000025">
    <property type="entry name" value="Phospholipase D delta"/>
    <property type="match status" value="1"/>
</dbReference>
<dbReference type="InterPro" id="IPR024632">
    <property type="entry name" value="PLipase_D_C"/>
</dbReference>
<dbReference type="PIRSF" id="PIRSF036470">
    <property type="entry name" value="PLD_plant"/>
    <property type="match status" value="1"/>
</dbReference>
<dbReference type="AlphaFoldDB" id="A0AAW1YGA6"/>
<evidence type="ECO:0000256" key="11">
    <source>
        <dbReference type="PIRNR" id="PIRNR036470"/>
    </source>
</evidence>
<dbReference type="EC" id="3.1.4.4" evidence="4 11"/>
<evidence type="ECO:0000259" key="13">
    <source>
        <dbReference type="PROSITE" id="PS50035"/>
    </source>
</evidence>
<dbReference type="InterPro" id="IPR000008">
    <property type="entry name" value="C2_dom"/>
</dbReference>